<dbReference type="Gene3D" id="3.90.230.10">
    <property type="entry name" value="Creatinase/methionine aminopeptidase superfamily"/>
    <property type="match status" value="1"/>
</dbReference>
<feature type="domain" description="Peptidase M24" evidence="8">
    <location>
        <begin position="11"/>
        <end position="238"/>
    </location>
</feature>
<evidence type="ECO:0000256" key="4">
    <source>
        <dbReference type="ARBA" id="ARBA00022723"/>
    </source>
</evidence>
<keyword evidence="4 6" id="KW-0479">Metal-binding</keyword>
<dbReference type="GO" id="GO:0046872">
    <property type="term" value="F:metal ion binding"/>
    <property type="evidence" value="ECO:0007669"/>
    <property type="project" value="UniProtKB-UniRule"/>
</dbReference>
<dbReference type="PANTHER" id="PTHR43330:SF13">
    <property type="entry name" value="METHIONINE AMINOPEPTIDASE 2"/>
    <property type="match status" value="1"/>
</dbReference>
<dbReference type="NCBIfam" id="TIGR00500">
    <property type="entry name" value="met_pdase_I"/>
    <property type="match status" value="1"/>
</dbReference>
<comment type="function">
    <text evidence="1 6">Removes the N-terminal methionine from nascent proteins. The N-terminal methionine is often cleaved when the second residue in the primary sequence is small and uncharged (Met-Ala-, Cys, Gly, Pro, Ser, Thr, or Val). Requires deformylation of the N(alpha)-formylated initiator methionine before it can be hydrolyzed.</text>
</comment>
<dbReference type="InterPro" id="IPR001714">
    <property type="entry name" value="Pept_M24_MAP"/>
</dbReference>
<dbReference type="GO" id="GO:0006508">
    <property type="term" value="P:proteolysis"/>
    <property type="evidence" value="ECO:0007669"/>
    <property type="project" value="UniProtKB-KW"/>
</dbReference>
<evidence type="ECO:0000313" key="10">
    <source>
        <dbReference type="Proteomes" id="UP000002432"/>
    </source>
</evidence>
<dbReference type="InterPro" id="IPR000994">
    <property type="entry name" value="Pept_M24"/>
</dbReference>
<comment type="cofactor">
    <cofactor evidence="6">
        <name>Co(2+)</name>
        <dbReference type="ChEBI" id="CHEBI:48828"/>
    </cofactor>
    <cofactor evidence="6">
        <name>Zn(2+)</name>
        <dbReference type="ChEBI" id="CHEBI:29105"/>
    </cofactor>
    <cofactor evidence="6">
        <name>Mn(2+)</name>
        <dbReference type="ChEBI" id="CHEBI:29035"/>
    </cofactor>
    <cofactor evidence="6">
        <name>Fe(2+)</name>
        <dbReference type="ChEBI" id="CHEBI:29033"/>
    </cofactor>
    <text evidence="6">Binds 2 divalent metal cations per subunit. Has a high-affinity and a low affinity metal-binding site. The true nature of the physiological cofactor is under debate. The enzyme is active with cobalt, zinc, manganese or divalent iron ions. Most likely, methionine aminopeptidases function as mononuclear Fe(2+)-metalloproteases under physiological conditions, and the catalytically relevant metal-binding site has been assigned to the histidine-containing high-affinity site.</text>
</comment>
<evidence type="ECO:0000256" key="5">
    <source>
        <dbReference type="ARBA" id="ARBA00022801"/>
    </source>
</evidence>
<dbReference type="HAMAP" id="MF_01974">
    <property type="entry name" value="MetAP_1"/>
    <property type="match status" value="1"/>
</dbReference>
<dbReference type="CDD" id="cd01086">
    <property type="entry name" value="MetAP1"/>
    <property type="match status" value="1"/>
</dbReference>
<dbReference type="KEGG" id="aba:Acid345_1327"/>
<dbReference type="Pfam" id="PF00557">
    <property type="entry name" value="Peptidase_M24"/>
    <property type="match status" value="1"/>
</dbReference>
<dbReference type="GO" id="GO:0004239">
    <property type="term" value="F:initiator methionyl aminopeptidase activity"/>
    <property type="evidence" value="ECO:0007669"/>
    <property type="project" value="UniProtKB-UniRule"/>
</dbReference>
<feature type="binding site" evidence="6">
    <location>
        <position position="168"/>
    </location>
    <ligand>
        <name>a divalent metal cation</name>
        <dbReference type="ChEBI" id="CHEBI:60240"/>
        <label>2</label>
        <note>catalytic</note>
    </ligand>
</feature>
<evidence type="ECO:0000313" key="9">
    <source>
        <dbReference type="EMBL" id="ABF40329.1"/>
    </source>
</evidence>
<dbReference type="EnsemblBacteria" id="ABF40329">
    <property type="protein sequence ID" value="ABF40329"/>
    <property type="gene ID" value="Acid345_1327"/>
</dbReference>
<evidence type="ECO:0000256" key="6">
    <source>
        <dbReference type="HAMAP-Rule" id="MF_01974"/>
    </source>
</evidence>
<reference evidence="9 10" key="1">
    <citation type="journal article" date="2009" name="Appl. Environ. Microbiol.">
        <title>Three genomes from the phylum Acidobacteria provide insight into the lifestyles of these microorganisms in soils.</title>
        <authorList>
            <person name="Ward N.L."/>
            <person name="Challacombe J.F."/>
            <person name="Janssen P.H."/>
            <person name="Henrissat B."/>
            <person name="Coutinho P.M."/>
            <person name="Wu M."/>
            <person name="Xie G."/>
            <person name="Haft D.H."/>
            <person name="Sait M."/>
            <person name="Badger J."/>
            <person name="Barabote R.D."/>
            <person name="Bradley B."/>
            <person name="Brettin T.S."/>
            <person name="Brinkac L.M."/>
            <person name="Bruce D."/>
            <person name="Creasy T."/>
            <person name="Daugherty S.C."/>
            <person name="Davidsen T.M."/>
            <person name="DeBoy R.T."/>
            <person name="Detter J.C."/>
            <person name="Dodson R.J."/>
            <person name="Durkin A.S."/>
            <person name="Ganapathy A."/>
            <person name="Gwinn-Giglio M."/>
            <person name="Han C.S."/>
            <person name="Khouri H."/>
            <person name="Kiss H."/>
            <person name="Kothari S.P."/>
            <person name="Madupu R."/>
            <person name="Nelson K.E."/>
            <person name="Nelson W.C."/>
            <person name="Paulsen I."/>
            <person name="Penn K."/>
            <person name="Ren Q."/>
            <person name="Rosovitz M.J."/>
            <person name="Selengut J.D."/>
            <person name="Shrivastava S."/>
            <person name="Sullivan S.A."/>
            <person name="Tapia R."/>
            <person name="Thompson L.S."/>
            <person name="Watkins K.L."/>
            <person name="Yang Q."/>
            <person name="Yu C."/>
            <person name="Zafar N."/>
            <person name="Zhou L."/>
            <person name="Kuske C.R."/>
        </authorList>
    </citation>
    <scope>NUCLEOTIDE SEQUENCE [LARGE SCALE GENOMIC DNA]</scope>
    <source>
        <strain evidence="9 10">Ellin345</strain>
    </source>
</reference>
<protein>
    <recommendedName>
        <fullName evidence="6 7">Methionine aminopeptidase</fullName>
        <shortName evidence="6">MAP</shortName>
        <shortName evidence="6">MetAP</shortName>
        <ecNumber evidence="6 7">3.4.11.18</ecNumber>
    </recommendedName>
    <alternativeName>
        <fullName evidence="6">Peptidase M</fullName>
    </alternativeName>
</protein>
<sequence length="248" mass="26908">MTVRSPEELEGLKRVGKLVAEAIQHMTEAAKPGVTTRELDEVGANFLREHGARSGPQIVYKFPGFNCISVNDQIVHGVPNKRMLRPGDAVKLDVTAELDGFYADSATTVVLDGEGGDEGRKMLECARSAFQQAMKVAKADTRVNEIGRAIEREVRRHGFSVVKDLTGHGVGRSIHEPPSVPNFYHPLNSDILREGMVIAVEPIISAKPARTVTGEDGWTISTHNKALAAHYEHTIVITTGDPIIVTAA</sequence>
<evidence type="ECO:0000256" key="7">
    <source>
        <dbReference type="RuleBase" id="RU003653"/>
    </source>
</evidence>
<dbReference type="HOGENOM" id="CLU_015857_0_2_0"/>
<feature type="binding site" evidence="6">
    <location>
        <position position="104"/>
    </location>
    <ligand>
        <name>a divalent metal cation</name>
        <dbReference type="ChEBI" id="CHEBI:60240"/>
        <label>2</label>
        <note>catalytic</note>
    </ligand>
</feature>
<dbReference type="STRING" id="204669.Acid345_1327"/>
<evidence type="ECO:0000256" key="2">
    <source>
        <dbReference type="ARBA" id="ARBA00022438"/>
    </source>
</evidence>
<comment type="subunit">
    <text evidence="6">Monomer.</text>
</comment>
<keyword evidence="5 6" id="KW-0378">Hydrolase</keyword>
<dbReference type="EC" id="3.4.11.18" evidence="6 7"/>
<dbReference type="OrthoDB" id="9802055at2"/>
<dbReference type="PRINTS" id="PR00599">
    <property type="entry name" value="MAPEPTIDASE"/>
</dbReference>
<dbReference type="EMBL" id="CP000360">
    <property type="protein sequence ID" value="ABF40329.1"/>
    <property type="molecule type" value="Genomic_DNA"/>
</dbReference>
<feature type="binding site" evidence="6">
    <location>
        <position position="232"/>
    </location>
    <ligand>
        <name>a divalent metal cation</name>
        <dbReference type="ChEBI" id="CHEBI:60240"/>
        <label>1</label>
    </ligand>
</feature>
<dbReference type="eggNOG" id="COG0024">
    <property type="taxonomic scope" value="Bacteria"/>
</dbReference>
<dbReference type="AlphaFoldDB" id="Q1IS21"/>
<feature type="binding site" evidence="6">
    <location>
        <position position="93"/>
    </location>
    <ligand>
        <name>a divalent metal cation</name>
        <dbReference type="ChEBI" id="CHEBI:60240"/>
        <label>1</label>
    </ligand>
</feature>
<evidence type="ECO:0000256" key="1">
    <source>
        <dbReference type="ARBA" id="ARBA00002521"/>
    </source>
</evidence>
<keyword evidence="10" id="KW-1185">Reference proteome</keyword>
<feature type="binding site" evidence="6">
    <location>
        <position position="175"/>
    </location>
    <ligand>
        <name>substrate</name>
    </ligand>
</feature>
<keyword evidence="3 6" id="KW-0645">Protease</keyword>
<dbReference type="SUPFAM" id="SSF55920">
    <property type="entry name" value="Creatinase/aminopeptidase"/>
    <property type="match status" value="1"/>
</dbReference>
<dbReference type="GO" id="GO:0070006">
    <property type="term" value="F:metalloaminopeptidase activity"/>
    <property type="evidence" value="ECO:0007669"/>
    <property type="project" value="UniProtKB-UniRule"/>
</dbReference>
<proteinExistence type="inferred from homology"/>
<gene>
    <name evidence="6" type="primary">map</name>
    <name evidence="9" type="ordered locus">Acid345_1327</name>
</gene>
<organism evidence="9 10">
    <name type="scientific">Koribacter versatilis (strain Ellin345)</name>
    <dbReference type="NCBI Taxonomy" id="204669"/>
    <lineage>
        <taxon>Bacteria</taxon>
        <taxon>Pseudomonadati</taxon>
        <taxon>Acidobacteriota</taxon>
        <taxon>Terriglobia</taxon>
        <taxon>Terriglobales</taxon>
        <taxon>Candidatus Korobacteraceae</taxon>
        <taxon>Candidatus Korobacter</taxon>
    </lineage>
</organism>
<feature type="binding site" evidence="6">
    <location>
        <position position="232"/>
    </location>
    <ligand>
        <name>a divalent metal cation</name>
        <dbReference type="ChEBI" id="CHEBI:60240"/>
        <label>2</label>
        <note>catalytic</note>
    </ligand>
</feature>
<dbReference type="InterPro" id="IPR002467">
    <property type="entry name" value="Pept_M24A_MAP1"/>
</dbReference>
<feature type="binding site" evidence="6">
    <location>
        <position position="201"/>
    </location>
    <ligand>
        <name>a divalent metal cation</name>
        <dbReference type="ChEBI" id="CHEBI:60240"/>
        <label>2</label>
        <note>catalytic</note>
    </ligand>
</feature>
<evidence type="ECO:0000256" key="3">
    <source>
        <dbReference type="ARBA" id="ARBA00022670"/>
    </source>
</evidence>
<keyword evidence="2 6" id="KW-0031">Aminopeptidase</keyword>
<dbReference type="RefSeq" id="WP_011522131.1">
    <property type="nucleotide sequence ID" value="NC_008009.1"/>
</dbReference>
<dbReference type="Proteomes" id="UP000002432">
    <property type="component" value="Chromosome"/>
</dbReference>
<comment type="catalytic activity">
    <reaction evidence="6 7">
        <text>Release of N-terminal amino acids, preferentially methionine, from peptides and arylamides.</text>
        <dbReference type="EC" id="3.4.11.18"/>
    </reaction>
</comment>
<feature type="binding site" evidence="6">
    <location>
        <position position="76"/>
    </location>
    <ligand>
        <name>substrate</name>
    </ligand>
</feature>
<feature type="binding site" evidence="6">
    <location>
        <position position="104"/>
    </location>
    <ligand>
        <name>a divalent metal cation</name>
        <dbReference type="ChEBI" id="CHEBI:60240"/>
        <label>1</label>
    </ligand>
</feature>
<name>Q1IS21_KORVE</name>
<dbReference type="InterPro" id="IPR036005">
    <property type="entry name" value="Creatinase/aminopeptidase-like"/>
</dbReference>
<evidence type="ECO:0000259" key="8">
    <source>
        <dbReference type="Pfam" id="PF00557"/>
    </source>
</evidence>
<accession>Q1IS21</accession>
<comment type="similarity">
    <text evidence="6">Belongs to the peptidase M24A family. Methionine aminopeptidase type 1 subfamily.</text>
</comment>
<dbReference type="PANTHER" id="PTHR43330">
    <property type="entry name" value="METHIONINE AMINOPEPTIDASE"/>
    <property type="match status" value="1"/>
</dbReference>